<gene>
    <name evidence="3" type="ORF">PR048_021773</name>
</gene>
<dbReference type="PANTHER" id="PTHR33215">
    <property type="entry name" value="PROTEIN DISTAL ANTENNA"/>
    <property type="match status" value="1"/>
</dbReference>
<feature type="compositionally biased region" description="Basic and acidic residues" evidence="1">
    <location>
        <begin position="14"/>
        <end position="23"/>
    </location>
</feature>
<dbReference type="PANTHER" id="PTHR33215:SF13">
    <property type="entry name" value="PROTEIN DISTAL ANTENNA"/>
    <property type="match status" value="1"/>
</dbReference>
<dbReference type="InterPro" id="IPR051839">
    <property type="entry name" value="RD_transcriptional_regulator"/>
</dbReference>
<keyword evidence="4" id="KW-1185">Reference proteome</keyword>
<feature type="region of interest" description="Disordered" evidence="1">
    <location>
        <begin position="1"/>
        <end position="24"/>
    </location>
</feature>
<accession>A0ABQ9GZ81</accession>
<feature type="region of interest" description="Disordered" evidence="1">
    <location>
        <begin position="158"/>
        <end position="179"/>
    </location>
</feature>
<dbReference type="InterPro" id="IPR018586">
    <property type="entry name" value="Brinker_DNA-bd"/>
</dbReference>
<evidence type="ECO:0000313" key="3">
    <source>
        <dbReference type="EMBL" id="KAJ8877319.1"/>
    </source>
</evidence>
<evidence type="ECO:0000256" key="1">
    <source>
        <dbReference type="SAM" id="MobiDB-lite"/>
    </source>
</evidence>
<dbReference type="Pfam" id="PF09607">
    <property type="entry name" value="BrkDBD"/>
    <property type="match status" value="2"/>
</dbReference>
<dbReference type="Proteomes" id="UP001159363">
    <property type="component" value="Chromosome 7"/>
</dbReference>
<dbReference type="Gene3D" id="1.10.10.60">
    <property type="entry name" value="Homeodomain-like"/>
    <property type="match status" value="2"/>
</dbReference>
<sequence length="477" mass="54435">MSPEVGVECTDQPPPKEPDDKKSTAISVLVRSKGEGKAVGSRRIFAPQFKLQVLDSYRRDADCRGNQRATARKYGIHRRQIQKWLQVEASLRTTVEDSRSQSPASPEHSALNLCAARQLDDSGAARVACQQADGEPEHERRPAHKEVRVSLFPTVKIEVTERHEDKDTSEYSDDDDYEDDMNDGTDHPLDFTCAALNKRRSFSLQFKLEVLDAFHNDVMCHGNQRATARKFGINRRQVQKWLGQEPELREEAAFRGGLYRQRLGRGVDCEDTKLQEYVQLPDPVPAHHSTEHKICSSDEKGWDLSIKKRKLDQDITPVITKRLRLEAEVPNARLDETDEVSSSGREVSQDLALCLVKDDKLSQPEVTSTVEVLGCKYGDDPTFFPAYRDPVVLPHHHHVPTCCVASPLDLCHVYSLYHGVGVGVFRECKCQHQSYPMDFKVDMYDYHYPQECLSHHQPHFPKWFSAEHYPTTPLTYR</sequence>
<feature type="domain" description="Brinker DNA-binding" evidence="2">
    <location>
        <begin position="40"/>
        <end position="95"/>
    </location>
</feature>
<organism evidence="3 4">
    <name type="scientific">Dryococelus australis</name>
    <dbReference type="NCBI Taxonomy" id="614101"/>
    <lineage>
        <taxon>Eukaryota</taxon>
        <taxon>Metazoa</taxon>
        <taxon>Ecdysozoa</taxon>
        <taxon>Arthropoda</taxon>
        <taxon>Hexapoda</taxon>
        <taxon>Insecta</taxon>
        <taxon>Pterygota</taxon>
        <taxon>Neoptera</taxon>
        <taxon>Polyneoptera</taxon>
        <taxon>Phasmatodea</taxon>
        <taxon>Verophasmatodea</taxon>
        <taxon>Anareolatae</taxon>
        <taxon>Phasmatidae</taxon>
        <taxon>Eurycanthinae</taxon>
        <taxon>Dryococelus</taxon>
    </lineage>
</organism>
<name>A0ABQ9GZ81_9NEOP</name>
<evidence type="ECO:0000313" key="4">
    <source>
        <dbReference type="Proteomes" id="UP001159363"/>
    </source>
</evidence>
<proteinExistence type="predicted"/>
<dbReference type="EMBL" id="JARBHB010000008">
    <property type="protein sequence ID" value="KAJ8877319.1"/>
    <property type="molecule type" value="Genomic_DNA"/>
</dbReference>
<feature type="compositionally biased region" description="Basic and acidic residues" evidence="1">
    <location>
        <begin position="158"/>
        <end position="169"/>
    </location>
</feature>
<feature type="domain" description="Brinker DNA-binding" evidence="2">
    <location>
        <begin position="199"/>
        <end position="253"/>
    </location>
</feature>
<dbReference type="SUPFAM" id="SSF48295">
    <property type="entry name" value="TrpR-like"/>
    <property type="match status" value="1"/>
</dbReference>
<comment type="caution">
    <text evidence="3">The sequence shown here is derived from an EMBL/GenBank/DDBJ whole genome shotgun (WGS) entry which is preliminary data.</text>
</comment>
<protein>
    <recommendedName>
        <fullName evidence="2">Brinker DNA-binding domain-containing protein</fullName>
    </recommendedName>
</protein>
<evidence type="ECO:0000259" key="2">
    <source>
        <dbReference type="Pfam" id="PF09607"/>
    </source>
</evidence>
<feature type="compositionally biased region" description="Acidic residues" evidence="1">
    <location>
        <begin position="170"/>
        <end position="179"/>
    </location>
</feature>
<dbReference type="InterPro" id="IPR010921">
    <property type="entry name" value="Trp_repressor/repl_initiator"/>
</dbReference>
<reference evidence="3 4" key="1">
    <citation type="submission" date="2023-02" db="EMBL/GenBank/DDBJ databases">
        <title>LHISI_Scaffold_Assembly.</title>
        <authorList>
            <person name="Stuart O.P."/>
            <person name="Cleave R."/>
            <person name="Magrath M.J.L."/>
            <person name="Mikheyev A.S."/>
        </authorList>
    </citation>
    <scope>NUCLEOTIDE SEQUENCE [LARGE SCALE GENOMIC DNA]</scope>
    <source>
        <strain evidence="3">Daus_M_001</strain>
        <tissue evidence="3">Leg muscle</tissue>
    </source>
</reference>